<dbReference type="EMBL" id="LS974202">
    <property type="protein sequence ID" value="SSC13886.1"/>
    <property type="molecule type" value="Genomic_DNA"/>
</dbReference>
<keyword evidence="2" id="KW-1185">Reference proteome</keyword>
<dbReference type="KEGG" id="minf:MESINF_2445"/>
<gene>
    <name evidence="1" type="ORF">MESINF_2445</name>
</gene>
<evidence type="ECO:0000313" key="2">
    <source>
        <dbReference type="Proteomes" id="UP000250796"/>
    </source>
</evidence>
<protein>
    <submittedName>
        <fullName evidence="1">Uncharacterized protein</fullName>
    </submittedName>
</protein>
<proteinExistence type="predicted"/>
<accession>A0A7Z7PPC1</accession>
<dbReference type="Proteomes" id="UP000250796">
    <property type="component" value="Chromosome MESINF"/>
</dbReference>
<dbReference type="AlphaFoldDB" id="A0A7Z7PPC1"/>
<evidence type="ECO:0000313" key="1">
    <source>
        <dbReference type="EMBL" id="SSC13886.1"/>
    </source>
</evidence>
<organism evidence="1 2">
    <name type="scientific">Mesotoga infera</name>
    <dbReference type="NCBI Taxonomy" id="1236046"/>
    <lineage>
        <taxon>Bacteria</taxon>
        <taxon>Thermotogati</taxon>
        <taxon>Thermotogota</taxon>
        <taxon>Thermotogae</taxon>
        <taxon>Kosmotogales</taxon>
        <taxon>Kosmotogaceae</taxon>
        <taxon>Mesotoga</taxon>
    </lineage>
</organism>
<sequence length="50" mass="5533">MGEVKSLNMKELVRSFAMIIPENKDMNESPKTAMPGVRFLMAKSSTGTLD</sequence>
<reference evidence="1 2" key="1">
    <citation type="submission" date="2017-01" db="EMBL/GenBank/DDBJ databases">
        <authorList>
            <person name="Erauso G."/>
        </authorList>
    </citation>
    <scope>NUCLEOTIDE SEQUENCE [LARGE SCALE GENOMIC DNA]</scope>
    <source>
        <strain evidence="1">MESINF1</strain>
    </source>
</reference>
<name>A0A7Z7PPC1_9BACT</name>